<feature type="region of interest" description="Disordered" evidence="1">
    <location>
        <begin position="107"/>
        <end position="141"/>
    </location>
</feature>
<dbReference type="AlphaFoldDB" id="A0AAD3E195"/>
<evidence type="ECO:0000313" key="2">
    <source>
        <dbReference type="EMBL" id="GFR50799.1"/>
    </source>
</evidence>
<proteinExistence type="predicted"/>
<sequence>MSQAGSSENLKRPYREDTPRSTRLDPTTTTTNATSRSSPSCFPCEPYSPALPAAPHAQPTDSPQPCPQSPFDFLLSSFYSPSPPRQTQHHKASLEASSCISAPVHSSSSSLPPLAARSRLPPLPIEGPSSRSPRLAAGPSPAAATTLTDAISPSAACFISVQPSCFWSPDLAPSSAETSSNSNLLSVTNLPGCIQPLDLPETTQGSGPSGFGPSSGCSGHLRTGSITHPQMMSLDARLARTSNLAPSGGSPRYGGGGMGTCRAQLSPLPSRLLSYSCVGGGGGGSNAGGGGGGGTSTIWTGGGGDGGKNGDFSAPRSVRNQQRPSIDAAAGAEELGTCGEADNGPEHAAAAVSYRPRLLPDPTASAGPGTALTDPVAACAPCVSSSSAALGTGVVERSATVSTALPPLSTAAVVIGPAAALEGPGAATAAGAAALSSWKFDSNLQRARMQARYEAMRGAEDIEYVACRRAGGRSRGISGGGIGGGGGGGGTWRPLRLLSALAGRAMGGKRSFGALTNATVTAGGDGGGGSGGDSGWRLAKGVVAKAGSVPSGNSGVGDGAEAEKDEERTTQQGGGGDGDDEGGLFALSPPPRLPACSSRSNSHALLQLPRARTGLDGDDPSGAAAAAAAALLMSDVSWRGGIGRYGTTIC</sequence>
<gene>
    <name evidence="2" type="ORF">Agub_g13064</name>
</gene>
<feature type="region of interest" description="Disordered" evidence="1">
    <location>
        <begin position="284"/>
        <end position="318"/>
    </location>
</feature>
<evidence type="ECO:0000256" key="1">
    <source>
        <dbReference type="SAM" id="MobiDB-lite"/>
    </source>
</evidence>
<feature type="compositionally biased region" description="Gly residues" evidence="1">
    <location>
        <begin position="284"/>
        <end position="309"/>
    </location>
</feature>
<name>A0AAD3E195_9CHLO</name>
<dbReference type="EMBL" id="BMAR01000041">
    <property type="protein sequence ID" value="GFR50799.1"/>
    <property type="molecule type" value="Genomic_DNA"/>
</dbReference>
<feature type="compositionally biased region" description="Low complexity" evidence="1">
    <location>
        <begin position="24"/>
        <end position="40"/>
    </location>
</feature>
<feature type="compositionally biased region" description="Low complexity" evidence="1">
    <location>
        <begin position="107"/>
        <end position="120"/>
    </location>
</feature>
<accession>A0AAD3E195</accession>
<feature type="region of interest" description="Disordered" evidence="1">
    <location>
        <begin position="1"/>
        <end position="69"/>
    </location>
</feature>
<keyword evidence="3" id="KW-1185">Reference proteome</keyword>
<evidence type="ECO:0000313" key="3">
    <source>
        <dbReference type="Proteomes" id="UP001054857"/>
    </source>
</evidence>
<feature type="region of interest" description="Disordered" evidence="1">
    <location>
        <begin position="200"/>
        <end position="225"/>
    </location>
</feature>
<feature type="region of interest" description="Disordered" evidence="1">
    <location>
        <begin position="546"/>
        <end position="600"/>
    </location>
</feature>
<comment type="caution">
    <text evidence="2">The sequence shown here is derived from an EMBL/GenBank/DDBJ whole genome shotgun (WGS) entry which is preliminary data.</text>
</comment>
<dbReference type="Proteomes" id="UP001054857">
    <property type="component" value="Unassembled WGS sequence"/>
</dbReference>
<reference evidence="2 3" key="1">
    <citation type="journal article" date="2021" name="Sci. Rep.">
        <title>Genome sequencing of the multicellular alga Astrephomene provides insights into convergent evolution of germ-soma differentiation.</title>
        <authorList>
            <person name="Yamashita S."/>
            <person name="Yamamoto K."/>
            <person name="Matsuzaki R."/>
            <person name="Suzuki S."/>
            <person name="Yamaguchi H."/>
            <person name="Hirooka S."/>
            <person name="Minakuchi Y."/>
            <person name="Miyagishima S."/>
            <person name="Kawachi M."/>
            <person name="Toyoda A."/>
            <person name="Nozaki H."/>
        </authorList>
    </citation>
    <scope>NUCLEOTIDE SEQUENCE [LARGE SCALE GENOMIC DNA]</scope>
    <source>
        <strain evidence="2 3">NIES-4017</strain>
    </source>
</reference>
<organism evidence="2 3">
    <name type="scientific">Astrephomene gubernaculifera</name>
    <dbReference type="NCBI Taxonomy" id="47775"/>
    <lineage>
        <taxon>Eukaryota</taxon>
        <taxon>Viridiplantae</taxon>
        <taxon>Chlorophyta</taxon>
        <taxon>core chlorophytes</taxon>
        <taxon>Chlorophyceae</taxon>
        <taxon>CS clade</taxon>
        <taxon>Chlamydomonadales</taxon>
        <taxon>Astrephomenaceae</taxon>
        <taxon>Astrephomene</taxon>
    </lineage>
</organism>
<protein>
    <submittedName>
        <fullName evidence="2">Uncharacterized protein</fullName>
    </submittedName>
</protein>
<feature type="compositionally biased region" description="Basic and acidic residues" evidence="1">
    <location>
        <begin position="9"/>
        <end position="23"/>
    </location>
</feature>